<dbReference type="Gene3D" id="3.40.50.300">
    <property type="entry name" value="P-loop containing nucleotide triphosphate hydrolases"/>
    <property type="match status" value="1"/>
</dbReference>
<dbReference type="CTD" id="6758460"/>
<dbReference type="Pfam" id="PF02263">
    <property type="entry name" value="GBP"/>
    <property type="match status" value="1"/>
</dbReference>
<name>B3SAD6_TRIAD</name>
<dbReference type="PANTHER" id="PTHR46624">
    <property type="entry name" value="AGAP002036-PA"/>
    <property type="match status" value="1"/>
</dbReference>
<evidence type="ECO:0000256" key="3">
    <source>
        <dbReference type="ARBA" id="ARBA00022833"/>
    </source>
</evidence>
<dbReference type="FunCoup" id="B3SAD6">
    <property type="interactions" value="1032"/>
</dbReference>
<dbReference type="GO" id="GO:0005545">
    <property type="term" value="F:1-phosphatidylinositol binding"/>
    <property type="evidence" value="ECO:0000318"/>
    <property type="project" value="GO_Central"/>
</dbReference>
<evidence type="ECO:0000256" key="1">
    <source>
        <dbReference type="ARBA" id="ARBA00022723"/>
    </source>
</evidence>
<dbReference type="Pfam" id="PF01363">
    <property type="entry name" value="FYVE"/>
    <property type="match status" value="2"/>
</dbReference>
<dbReference type="KEGG" id="tad:TRIADDRAFT_61223"/>
<dbReference type="InterPro" id="IPR015894">
    <property type="entry name" value="Guanylate-bd_N"/>
</dbReference>
<dbReference type="STRING" id="10228.B3SAD6"/>
<dbReference type="PANTHER" id="PTHR46624:SF4">
    <property type="entry name" value="FYVE-TYPE DOMAIN-CONTAINING PROTEIN"/>
    <property type="match status" value="1"/>
</dbReference>
<dbReference type="EMBL" id="DS985261">
    <property type="protein sequence ID" value="EDV20238.1"/>
    <property type="molecule type" value="Genomic_DNA"/>
</dbReference>
<protein>
    <recommendedName>
        <fullName evidence="6">FYVE-type domain-containing protein</fullName>
    </recommendedName>
</protein>
<dbReference type="HOGENOM" id="CLU_020922_0_0_1"/>
<dbReference type="InterPro" id="IPR013083">
    <property type="entry name" value="Znf_RING/FYVE/PHD"/>
</dbReference>
<dbReference type="GO" id="GO:0140042">
    <property type="term" value="P:lipid droplet formation"/>
    <property type="evidence" value="ECO:0000318"/>
    <property type="project" value="GO_Central"/>
</dbReference>
<dbReference type="OrthoDB" id="68108at2759"/>
<dbReference type="SUPFAM" id="SSF57903">
    <property type="entry name" value="FYVE/PHD zinc finger"/>
    <property type="match status" value="2"/>
</dbReference>
<proteinExistence type="predicted"/>
<dbReference type="GO" id="GO:0032266">
    <property type="term" value="F:phosphatidylinositol-3-phosphate binding"/>
    <property type="evidence" value="ECO:0000318"/>
    <property type="project" value="GO_Central"/>
</dbReference>
<dbReference type="RefSeq" id="XP_002117188.1">
    <property type="nucleotide sequence ID" value="XM_002117152.1"/>
</dbReference>
<feature type="domain" description="FYVE-type" evidence="6">
    <location>
        <begin position="631"/>
        <end position="691"/>
    </location>
</feature>
<dbReference type="GeneID" id="6758460"/>
<dbReference type="InterPro" id="IPR027417">
    <property type="entry name" value="P-loop_NTPase"/>
</dbReference>
<dbReference type="CDD" id="cd15734">
    <property type="entry name" value="FYVE_ZFYV1"/>
    <property type="match status" value="1"/>
</dbReference>
<evidence type="ECO:0000256" key="5">
    <source>
        <dbReference type="SAM" id="MobiDB-lite"/>
    </source>
</evidence>
<dbReference type="GO" id="GO:0003924">
    <property type="term" value="F:GTPase activity"/>
    <property type="evidence" value="ECO:0007669"/>
    <property type="project" value="InterPro"/>
</dbReference>
<evidence type="ECO:0000259" key="6">
    <source>
        <dbReference type="PROSITE" id="PS50178"/>
    </source>
</evidence>
<dbReference type="GO" id="GO:0043325">
    <property type="term" value="F:phosphatidylinositol-3,4-bisphosphate binding"/>
    <property type="evidence" value="ECO:0000318"/>
    <property type="project" value="GO_Central"/>
</dbReference>
<dbReference type="PROSITE" id="PS50178">
    <property type="entry name" value="ZF_FYVE"/>
    <property type="match status" value="2"/>
</dbReference>
<dbReference type="SMART" id="SM00064">
    <property type="entry name" value="FYVE"/>
    <property type="match status" value="2"/>
</dbReference>
<keyword evidence="2 4" id="KW-0863">Zinc-finger</keyword>
<evidence type="ECO:0000256" key="4">
    <source>
        <dbReference type="PROSITE-ProRule" id="PRU00091"/>
    </source>
</evidence>
<dbReference type="eggNOG" id="KOG1818">
    <property type="taxonomic scope" value="Eukaryota"/>
</dbReference>
<feature type="domain" description="FYVE-type" evidence="6">
    <location>
        <begin position="498"/>
        <end position="559"/>
    </location>
</feature>
<dbReference type="Proteomes" id="UP000009022">
    <property type="component" value="Unassembled WGS sequence"/>
</dbReference>
<gene>
    <name evidence="7" type="ORF">TRIADDRAFT_61223</name>
</gene>
<dbReference type="GO" id="GO:0005811">
    <property type="term" value="C:lipid droplet"/>
    <property type="evidence" value="ECO:0000318"/>
    <property type="project" value="GO_Central"/>
</dbReference>
<evidence type="ECO:0000313" key="7">
    <source>
        <dbReference type="EMBL" id="EDV20238.1"/>
    </source>
</evidence>
<keyword evidence="1" id="KW-0479">Metal-binding</keyword>
<keyword evidence="8" id="KW-1185">Reference proteome</keyword>
<dbReference type="InterPro" id="IPR042427">
    <property type="entry name" value="ZFYV1"/>
</dbReference>
<dbReference type="Gene3D" id="3.30.40.10">
    <property type="entry name" value="Zinc/RING finger domain, C3HC4 (zinc finger)"/>
    <property type="match status" value="2"/>
</dbReference>
<dbReference type="PhylomeDB" id="B3SAD6"/>
<feature type="region of interest" description="Disordered" evidence="5">
    <location>
        <begin position="568"/>
        <end position="588"/>
    </location>
</feature>
<dbReference type="SUPFAM" id="SSF52540">
    <property type="entry name" value="P-loop containing nucleoside triphosphate hydrolases"/>
    <property type="match status" value="1"/>
</dbReference>
<organism evidence="7 8">
    <name type="scientific">Trichoplax adhaerens</name>
    <name type="common">Trichoplax reptans</name>
    <dbReference type="NCBI Taxonomy" id="10228"/>
    <lineage>
        <taxon>Eukaryota</taxon>
        <taxon>Metazoa</taxon>
        <taxon>Placozoa</taxon>
        <taxon>Uniplacotomia</taxon>
        <taxon>Trichoplacea</taxon>
        <taxon>Trichoplacidae</taxon>
        <taxon>Trichoplax</taxon>
    </lineage>
</organism>
<dbReference type="InParanoid" id="B3SAD6"/>
<dbReference type="GO" id="GO:0005525">
    <property type="term" value="F:GTP binding"/>
    <property type="evidence" value="ECO:0007669"/>
    <property type="project" value="InterPro"/>
</dbReference>
<dbReference type="InterPro" id="IPR000306">
    <property type="entry name" value="Znf_FYVE"/>
</dbReference>
<evidence type="ECO:0000256" key="2">
    <source>
        <dbReference type="ARBA" id="ARBA00022771"/>
    </source>
</evidence>
<dbReference type="AlphaFoldDB" id="B3SAD6"/>
<dbReference type="OMA" id="SYWIPDS"/>
<evidence type="ECO:0000313" key="8">
    <source>
        <dbReference type="Proteomes" id="UP000009022"/>
    </source>
</evidence>
<dbReference type="InterPro" id="IPR017455">
    <property type="entry name" value="Znf_FYVE-rel"/>
</dbReference>
<accession>B3SAD6</accession>
<dbReference type="GO" id="GO:0005547">
    <property type="term" value="F:phosphatidylinositol-3,4,5-trisphosphate binding"/>
    <property type="evidence" value="ECO:0000318"/>
    <property type="project" value="GO_Central"/>
</dbReference>
<feature type="compositionally biased region" description="Polar residues" evidence="5">
    <location>
        <begin position="572"/>
        <end position="581"/>
    </location>
</feature>
<dbReference type="GO" id="GO:0008270">
    <property type="term" value="F:zinc ion binding"/>
    <property type="evidence" value="ECO:0007669"/>
    <property type="project" value="UniProtKB-KW"/>
</dbReference>
<sequence>MSSCIIQDTNGQMKEKIEMDKDDHKESNHVKEDLNILCQADPVSNTINSFLLLDGSEELQVPNDKEFLDKLSCYDNCNVKVVSIIGNTGDGKSYTLNQTFFDGQQVFATSADQDSCTIGVWAALCRPLRTIILDTEGMLGCKSDENQRMRLLMKVLAISDVVIYRTRSHRLHRDMYKFIGHASKSYLRYFASELEQITNRCHLKGSVSTLGPAVIIFHDTRNTDLLGYGNSKTANEKLREAFLDVGCMPQAFSNIEYVGSKCAGPEDNPDFLKLRNAIQNHLENNSIRSPRCGQVIYKTLKALNEKFGGEIEYTVPDTFPDAYFTCNSTCLSCGTRCDMTMNHIKDDIPHSSSNKHCKFQHQFMNKVYLCLVCHERGEDMIVEPKLIESAESKWLGYAQYLWSGYILECPNCGIIYRSRQYWYGNKAPAEEAKVIRTEIRHVWPGSEISKADYGNTARRLLDSLSNIADSVREASAKPKKIVSDWVADSIAPSYWVPNSEINCCKACQCSISGDNKIHHCRCCGEGFCDDCSANEMPVPWRGWGQIPVRVCQSCFSSYKDLNHSISKKNDETQSIPRNDTVVNGKHDKSKGLTARKVGEGVASVIGAITNAMEYPRGYVVDIVRPEYWVPDQDIRQCNQCQIIFASNMTKHHCRKCGHGFCDTCTKTKLSVPSRGWEYPVRVCDNCAKILQSENV</sequence>
<keyword evidence="3" id="KW-0862">Zinc</keyword>
<reference evidence="7 8" key="1">
    <citation type="journal article" date="2008" name="Nature">
        <title>The Trichoplax genome and the nature of placozoans.</title>
        <authorList>
            <person name="Srivastava M."/>
            <person name="Begovic E."/>
            <person name="Chapman J."/>
            <person name="Putnam N.H."/>
            <person name="Hellsten U."/>
            <person name="Kawashima T."/>
            <person name="Kuo A."/>
            <person name="Mitros T."/>
            <person name="Salamov A."/>
            <person name="Carpenter M.L."/>
            <person name="Signorovitch A.Y."/>
            <person name="Moreno M.A."/>
            <person name="Kamm K."/>
            <person name="Grimwood J."/>
            <person name="Schmutz J."/>
            <person name="Shapiro H."/>
            <person name="Grigoriev I.V."/>
            <person name="Buss L.W."/>
            <person name="Schierwater B."/>
            <person name="Dellaporta S.L."/>
            <person name="Rokhsar D.S."/>
        </authorList>
    </citation>
    <scope>NUCLEOTIDE SEQUENCE [LARGE SCALE GENOMIC DNA]</scope>
    <source>
        <strain evidence="7 8">Grell-BS-1999</strain>
    </source>
</reference>
<dbReference type="InterPro" id="IPR011011">
    <property type="entry name" value="Znf_FYVE_PHD"/>
</dbReference>